<keyword evidence="1" id="KW-0812">Transmembrane</keyword>
<keyword evidence="1" id="KW-1133">Transmembrane helix</keyword>
<sequence>MSDRTLWIISGIIAIITFIVPIITTGLKPLWAKVVTVISLFIILVCVIFPLTISKLEITYPVNKGTVTKEGYTIKSYDGKELVTIQVKITGKDLPKGKYVQLITSQAGGDESWVNGGSIPSDVIGETDFSIDNVTFGEKTDQQENYYLYLIMTNKQLRSGDVFNNNEIPDYIDKSNVVEIRVQKK</sequence>
<evidence type="ECO:0000313" key="3">
    <source>
        <dbReference type="Proteomes" id="UP000190056"/>
    </source>
</evidence>
<evidence type="ECO:0000313" key="2">
    <source>
        <dbReference type="EMBL" id="OPH09585.1"/>
    </source>
</evidence>
<reference evidence="2 3" key="1">
    <citation type="submission" date="2017-01" db="EMBL/GenBank/DDBJ databases">
        <authorList>
            <person name="Abreu V.A."/>
            <person name="Popin R.V."/>
            <person name="Rigonato J."/>
            <person name="Andreote A.P."/>
            <person name="Schaker P.C."/>
            <person name="Hoff-Risseti C."/>
            <person name="Alvarenga D.O."/>
            <person name="Varani A.M."/>
            <person name="Fiore M.F."/>
        </authorList>
    </citation>
    <scope>NUCLEOTIDE SEQUENCE [LARGE SCALE GENOMIC DNA]</scope>
    <source>
        <strain evidence="2 3">CENA302</strain>
    </source>
</reference>
<keyword evidence="1" id="KW-0472">Membrane</keyword>
<dbReference type="Proteomes" id="UP000190056">
    <property type="component" value="Unassembled WGS sequence"/>
</dbReference>
<proteinExistence type="predicted"/>
<gene>
    <name evidence="2" type="ORF">CENA302_09720</name>
</gene>
<feature type="transmembrane region" description="Helical" evidence="1">
    <location>
        <begin position="34"/>
        <end position="53"/>
    </location>
</feature>
<accession>A0A9Q5QWS8</accession>
<dbReference type="AlphaFoldDB" id="A0A9Q5QWS8"/>
<feature type="transmembrane region" description="Helical" evidence="1">
    <location>
        <begin position="6"/>
        <end position="27"/>
    </location>
</feature>
<organism evidence="2 3">
    <name type="scientific">Cylindrospermopsis raciborskii CENA302</name>
    <dbReference type="NCBI Taxonomy" id="1170768"/>
    <lineage>
        <taxon>Bacteria</taxon>
        <taxon>Bacillati</taxon>
        <taxon>Cyanobacteriota</taxon>
        <taxon>Cyanophyceae</taxon>
        <taxon>Nostocales</taxon>
        <taxon>Aphanizomenonaceae</taxon>
        <taxon>Cylindrospermopsis</taxon>
    </lineage>
</organism>
<dbReference type="EMBL" id="MTPU01000039">
    <property type="protein sequence ID" value="OPH09585.1"/>
    <property type="molecule type" value="Genomic_DNA"/>
</dbReference>
<evidence type="ECO:0000256" key="1">
    <source>
        <dbReference type="SAM" id="Phobius"/>
    </source>
</evidence>
<protein>
    <submittedName>
        <fullName evidence="2">Uncharacterized protein</fullName>
    </submittedName>
</protein>
<comment type="caution">
    <text evidence="2">The sequence shown here is derived from an EMBL/GenBank/DDBJ whole genome shotgun (WGS) entry which is preliminary data.</text>
</comment>
<name>A0A9Q5QWS8_9CYAN</name>